<reference evidence="3 4" key="1">
    <citation type="submission" date="2019-05" db="EMBL/GenBank/DDBJ databases">
        <authorList>
            <person name="Qu J.-H."/>
        </authorList>
    </citation>
    <scope>NUCLEOTIDE SEQUENCE [LARGE SCALE GENOMIC DNA]</scope>
    <source>
        <strain evidence="3 4">Z12</strain>
    </source>
</reference>
<evidence type="ECO:0000259" key="2">
    <source>
        <dbReference type="Pfam" id="PF18962"/>
    </source>
</evidence>
<feature type="domain" description="Secretion system C-terminal sorting" evidence="2">
    <location>
        <begin position="1363"/>
        <end position="1427"/>
    </location>
</feature>
<dbReference type="InterPro" id="IPR026444">
    <property type="entry name" value="Secre_tail"/>
</dbReference>
<evidence type="ECO:0000313" key="4">
    <source>
        <dbReference type="Proteomes" id="UP000309788"/>
    </source>
</evidence>
<comment type="caution">
    <text evidence="3">The sequence shown here is derived from an EMBL/GenBank/DDBJ whole genome shotgun (WGS) entry which is preliminary data.</text>
</comment>
<sequence>MIKCLLTLILSCFSLTVFAQSPSLRIDKVYSENYCLGTELSMDVTISGVFPSDNKFTVVAYKDWNNPARRWEYPAQLRGNKLVTILREPELANSQNFGLKVIASSPETETDAYYSFKAFTKSTVRLTSKWGYEADTLNSTDPIVLAFTTTPMSPGEITLNTGNKFQLHYSDYEWVNGYTTTVNLPKTKDGTYFIKEASNVCGSMDISGQVTVKVNSIDFMPVSISAAPLCIGSEFKVKFSTDKADFNANTKFRIRFSSDNTYFDSYDYMDAPAVLSGKKELTAIIPEGLSSTMLNQGIYIGIVTENPAAISINKGLKININPKPSFSFTPDSHNINIGEHVQVSANPTGFPPFKFTLTNGEVFDYNVLLSPETTTQYQVKTFESGCGIIENPSHTPLTVTVKPSLLLGEPESTGPSRTFCEGQTVRMRFRANGVNPQTSYVLEGTTESNEKFVFPAKVIGDSLEFFIPKNTAQDPKRDYSDLYMLRIVSSNPALASPYSAVKVQSPPYMLMAENSQKSVPFPSAVRMDYNLYGGGPYIAEMAGGTKQTYEYRNIWFYQYILQDTTFKLASLSNECFRNNDLPAFSLKVDNPGNTTPALFARLINKDYCMGDSVEVELNFSGKFEAGNQFTISYLRFAQADTYPIRNVTKPGIYKVKLPERLQEGYDASLQLSSSLPRLISETDRFNLKVKPSMPSIQPQASKDQPAKMFLGESPGVAVFTSDYTLIHYALDGKENTIRTNQNGTFSIPLELASNKVSEFRLKSVTNSCGSYAGEITSYFIGVAYKININPYTFPVRQCIGSDSEIQFSLESGTAAPSTKFTLQISATGSQDTYTDLATATDSHLFKFAVPNVKTGNYYFRVRSSDNIYSEPVYFYIGDVPTATFQAGYESAPGDTIVLADYGSQVYLTTYLTGSDPWGLVYNDGRQEQVTSNYTTYAPTVTGEQTFFVSKVWNSCGYGTASGKVTVKVKPGLELKKYPENADAIICPGQKVQLDYEIKGMEPQGNSYLVFSITGDDKKPVKLDSVKNASGRIELKIPQNIVGQIFFIKAEVASLQLSKTISYQIYTSPDITLFGDNIITAGESTNLYVRANNSFAYSTSFELSDGTSQAHTAPFPGGVTQIKVTPSITTTFTLKELKSTCGVGKVSGSATITVQPRLPQWLSIQRIEGLRKSNICGTDTVQIYFNLNGNQAGVNEYEVLLSDSTGRNFVSIPTSGQFSPLTAVIPAGVKQSGYYRIRLISKSQNISGSTYPESLRIGSYAQAKVLTPAAYYLPGQPVNVVIGLEGSSPFYYRFGDDNFSLYRNTAGYSDTIRLTPVTPVATYKILQVENECGVGKVGDPSSFQFELITAAEPASTGEVIQLGPNPASSELVIQFVNSSARQLEILHLNGTRMYTGLSAQQNATIDLSHFPTGIYILQVHRKQLVSTYRIIKY</sequence>
<name>A0A5R9K8F1_9BACT</name>
<keyword evidence="4" id="KW-1185">Reference proteome</keyword>
<protein>
    <submittedName>
        <fullName evidence="3">T9SS type A sorting domain-containing protein</fullName>
    </submittedName>
</protein>
<feature type="chain" id="PRO_5024287489" evidence="1">
    <location>
        <begin position="20"/>
        <end position="1432"/>
    </location>
</feature>
<evidence type="ECO:0000256" key="1">
    <source>
        <dbReference type="SAM" id="SignalP"/>
    </source>
</evidence>
<proteinExistence type="predicted"/>
<gene>
    <name evidence="3" type="ORF">FEM55_17330</name>
</gene>
<dbReference type="Pfam" id="PF18962">
    <property type="entry name" value="Por_Secre_tail"/>
    <property type="match status" value="1"/>
</dbReference>
<dbReference type="Proteomes" id="UP000309788">
    <property type="component" value="Unassembled WGS sequence"/>
</dbReference>
<keyword evidence="1" id="KW-0732">Signal</keyword>
<evidence type="ECO:0000313" key="3">
    <source>
        <dbReference type="EMBL" id="TLU90328.1"/>
    </source>
</evidence>
<dbReference type="NCBIfam" id="TIGR04183">
    <property type="entry name" value="Por_Secre_tail"/>
    <property type="match status" value="1"/>
</dbReference>
<accession>A0A5R9K8F1</accession>
<feature type="signal peptide" evidence="1">
    <location>
        <begin position="1"/>
        <end position="19"/>
    </location>
</feature>
<dbReference type="OrthoDB" id="903507at2"/>
<organism evidence="3 4">
    <name type="scientific">Dyadobacter sediminis</name>
    <dbReference type="NCBI Taxonomy" id="1493691"/>
    <lineage>
        <taxon>Bacteria</taxon>
        <taxon>Pseudomonadati</taxon>
        <taxon>Bacteroidota</taxon>
        <taxon>Cytophagia</taxon>
        <taxon>Cytophagales</taxon>
        <taxon>Spirosomataceae</taxon>
        <taxon>Dyadobacter</taxon>
    </lineage>
</organism>
<dbReference type="EMBL" id="VCEI01000028">
    <property type="protein sequence ID" value="TLU90328.1"/>
    <property type="molecule type" value="Genomic_DNA"/>
</dbReference>